<dbReference type="RefSeq" id="WP_193522482.1">
    <property type="nucleotide sequence ID" value="NZ_CBCSDF010000021.1"/>
</dbReference>
<protein>
    <recommendedName>
        <fullName evidence="6">Cytochrome c</fullName>
    </recommendedName>
</protein>
<evidence type="ECO:0000313" key="3">
    <source>
        <dbReference type="EMBL" id="WOX31201.1"/>
    </source>
</evidence>
<name>A0A8I2KPE2_9GAMM</name>
<feature type="signal peptide" evidence="1">
    <location>
        <begin position="1"/>
        <end position="19"/>
    </location>
</feature>
<gene>
    <name evidence="2" type="ORF">F9Y85_20835</name>
    <name evidence="3" type="ORF">R5H13_19870</name>
</gene>
<reference evidence="2" key="1">
    <citation type="submission" date="2019-10" db="EMBL/GenBank/DDBJ databases">
        <authorList>
            <person name="Paulsen S."/>
        </authorList>
    </citation>
    <scope>NUCLEOTIDE SEQUENCE</scope>
    <source>
        <strain evidence="2">LMG 19692</strain>
    </source>
</reference>
<dbReference type="Proteomes" id="UP000646877">
    <property type="component" value="Unassembled WGS sequence"/>
</dbReference>
<dbReference type="Proteomes" id="UP001304419">
    <property type="component" value="Chromosome 2"/>
</dbReference>
<evidence type="ECO:0000313" key="4">
    <source>
        <dbReference type="Proteomes" id="UP000646877"/>
    </source>
</evidence>
<feature type="chain" id="PRO_5034504436" description="Cytochrome c" evidence="1">
    <location>
        <begin position="20"/>
        <end position="442"/>
    </location>
</feature>
<dbReference type="EMBL" id="CP137579">
    <property type="protein sequence ID" value="WOX31201.1"/>
    <property type="molecule type" value="Genomic_DNA"/>
</dbReference>
<proteinExistence type="predicted"/>
<evidence type="ECO:0008006" key="6">
    <source>
        <dbReference type="Google" id="ProtNLM"/>
    </source>
</evidence>
<keyword evidence="5" id="KW-1185">Reference proteome</keyword>
<dbReference type="AlphaFoldDB" id="A0A8I2KPE2"/>
<sequence length="442" mass="50018">MITRTCLLLALGCSGAASASTTLLPADVSCDLATNNAIANFTLTPEHLYEYSWQTFIAINQQKQFGKLSLPAWADWINTATLAEVNYTNGYLKEFNTPVSVEGKDTRKNITTADSWQCDSGCLDLDMSLKLDGDEIKMLGLRDKNNNPVFFEKRVNDKWMEALWDTKENLNEIDNNPSLKDLAGFAFRWGSCGQGNTSAKQPQIALKLGWRILTNKDDKLRYITMENIKLHGFAVKQTLGLVAMHVGVGTSSNLLVGDKPTWTWLTFEQVDTLESETPKTIQYSFIAQDEYSCSNIYTANRPTPLIRDEPIPTLAATYNDQYRSKLKKQNSVLQHYQLIGSQYPHIDNAGSYQRFDKNVRSVVFEPFLAQVNSKCEIPKSQWTVSESIRNKGSDCASCHNNLNYYYNENKIKWTERFKDFTLINSGIPGIPMKEITLNPKEK</sequence>
<evidence type="ECO:0000313" key="5">
    <source>
        <dbReference type="Proteomes" id="UP001304419"/>
    </source>
</evidence>
<accession>A0A8I2KPE2</accession>
<organism evidence="2 4">
    <name type="scientific">Pseudoalteromonas maricaloris</name>
    <dbReference type="NCBI Taxonomy" id="184924"/>
    <lineage>
        <taxon>Bacteria</taxon>
        <taxon>Pseudomonadati</taxon>
        <taxon>Pseudomonadota</taxon>
        <taxon>Gammaproteobacteria</taxon>
        <taxon>Alteromonadales</taxon>
        <taxon>Pseudoalteromonadaceae</taxon>
        <taxon>Pseudoalteromonas</taxon>
    </lineage>
</organism>
<reference evidence="3 5" key="2">
    <citation type="submission" date="2023-10" db="EMBL/GenBank/DDBJ databases">
        <title>To unveil natural product biosynthetic capacity in Pseudoalteromonas.</title>
        <authorList>
            <person name="Wang J."/>
        </authorList>
    </citation>
    <scope>NUCLEOTIDE SEQUENCE [LARGE SCALE GENOMIC DNA]</scope>
    <source>
        <strain evidence="3 5">DSM 15914</strain>
    </source>
</reference>
<keyword evidence="1" id="KW-0732">Signal</keyword>
<evidence type="ECO:0000256" key="1">
    <source>
        <dbReference type="SAM" id="SignalP"/>
    </source>
</evidence>
<dbReference type="EMBL" id="WEIA01000018">
    <property type="protein sequence ID" value="NLR23721.1"/>
    <property type="molecule type" value="Genomic_DNA"/>
</dbReference>
<evidence type="ECO:0000313" key="2">
    <source>
        <dbReference type="EMBL" id="NLR23721.1"/>
    </source>
</evidence>